<dbReference type="AlphaFoldDB" id="A0A2C8FCL7"/>
<feature type="transmembrane region" description="Helical" evidence="1">
    <location>
        <begin position="57"/>
        <end position="78"/>
    </location>
</feature>
<keyword evidence="1" id="KW-0812">Transmembrane</keyword>
<keyword evidence="3" id="KW-1185">Reference proteome</keyword>
<feature type="transmembrane region" description="Helical" evidence="1">
    <location>
        <begin position="12"/>
        <end position="37"/>
    </location>
</feature>
<sequence>MKARPYPSWVTWAFIVMVGLLAFTGMIQMPLANRYYLTSVPGMAWTGDFFFVHKLHYVLASLFLFFCAVMSVNWLLEWRNRLDLTAMGKIRLWMIAGIVASGGMRVYRNLPDVNMDPTLVLVVEWVHFGLVMLLGVVALTAVIRKSSQYVRWK</sequence>
<dbReference type="KEGG" id="pprf:DPRO_3279"/>
<keyword evidence="1" id="KW-1133">Transmembrane helix</keyword>
<reference evidence="3" key="1">
    <citation type="submission" date="2017-09" db="EMBL/GenBank/DDBJ databases">
        <authorList>
            <person name="Regsiter A."/>
            <person name="William W."/>
        </authorList>
    </citation>
    <scope>NUCLEOTIDE SEQUENCE [LARGE SCALE GENOMIC DNA]</scope>
    <source>
        <strain evidence="3">500-1</strain>
    </source>
</reference>
<feature type="transmembrane region" description="Helical" evidence="1">
    <location>
        <begin position="119"/>
        <end position="143"/>
    </location>
</feature>
<evidence type="ECO:0000313" key="2">
    <source>
        <dbReference type="EMBL" id="SOB60191.1"/>
    </source>
</evidence>
<name>A0A2C8FCL7_9BACT</name>
<dbReference type="OrthoDB" id="9787143at2"/>
<dbReference type="Proteomes" id="UP000219215">
    <property type="component" value="Chromosome DPRO"/>
</dbReference>
<evidence type="ECO:0000313" key="3">
    <source>
        <dbReference type="Proteomes" id="UP000219215"/>
    </source>
</evidence>
<evidence type="ECO:0000256" key="1">
    <source>
        <dbReference type="SAM" id="Phobius"/>
    </source>
</evidence>
<dbReference type="EMBL" id="LT907975">
    <property type="protein sequence ID" value="SOB60191.1"/>
    <property type="molecule type" value="Genomic_DNA"/>
</dbReference>
<proteinExistence type="predicted"/>
<feature type="transmembrane region" description="Helical" evidence="1">
    <location>
        <begin position="90"/>
        <end position="107"/>
    </location>
</feature>
<protein>
    <recommendedName>
        <fullName evidence="4">FeS-binding protein</fullName>
    </recommendedName>
</protein>
<dbReference type="RefSeq" id="WP_097012950.1">
    <property type="nucleotide sequence ID" value="NZ_LT907975.1"/>
</dbReference>
<accession>A0A2C8FCL7</accession>
<organism evidence="2 3">
    <name type="scientific">Pseudodesulfovibrio profundus</name>
    <dbReference type="NCBI Taxonomy" id="57320"/>
    <lineage>
        <taxon>Bacteria</taxon>
        <taxon>Pseudomonadati</taxon>
        <taxon>Thermodesulfobacteriota</taxon>
        <taxon>Desulfovibrionia</taxon>
        <taxon>Desulfovibrionales</taxon>
        <taxon>Desulfovibrionaceae</taxon>
    </lineage>
</organism>
<evidence type="ECO:0008006" key="4">
    <source>
        <dbReference type="Google" id="ProtNLM"/>
    </source>
</evidence>
<gene>
    <name evidence="2" type="ORF">DPRO_3279</name>
</gene>
<keyword evidence="1" id="KW-0472">Membrane</keyword>